<reference evidence="3 4" key="1">
    <citation type="journal article" date="2019" name="Sci. Data">
        <title>Hybrid genome assembly and annotation of Danionella translucida.</title>
        <authorList>
            <person name="Kadobianskyi M."/>
            <person name="Schulze L."/>
            <person name="Schuelke M."/>
            <person name="Judkewitz B."/>
        </authorList>
    </citation>
    <scope>NUCLEOTIDE SEQUENCE [LARGE SCALE GENOMIC DNA]</scope>
    <source>
        <strain evidence="3 4">Bolton</strain>
    </source>
</reference>
<keyword evidence="4" id="KW-1185">Reference proteome</keyword>
<keyword evidence="1" id="KW-0547">Nucleotide-binding</keyword>
<dbReference type="EMBL" id="SRMA01024188">
    <property type="protein sequence ID" value="TRZ01000.1"/>
    <property type="molecule type" value="Genomic_DNA"/>
</dbReference>
<evidence type="ECO:0008006" key="5">
    <source>
        <dbReference type="Google" id="ProtNLM"/>
    </source>
</evidence>
<protein>
    <recommendedName>
        <fullName evidence="5">Protein kinase domain-containing protein</fullName>
    </recommendedName>
</protein>
<dbReference type="InterPro" id="IPR017441">
    <property type="entry name" value="Protein_kinase_ATP_BS"/>
</dbReference>
<evidence type="ECO:0000256" key="2">
    <source>
        <dbReference type="SAM" id="MobiDB-lite"/>
    </source>
</evidence>
<evidence type="ECO:0000256" key="1">
    <source>
        <dbReference type="PROSITE-ProRule" id="PRU10141"/>
    </source>
</evidence>
<proteinExistence type="predicted"/>
<dbReference type="Proteomes" id="UP000316079">
    <property type="component" value="Unassembled WGS sequence"/>
</dbReference>
<keyword evidence="1" id="KW-0067">ATP-binding</keyword>
<dbReference type="Gene3D" id="3.30.200.20">
    <property type="entry name" value="Phosphorylase Kinase, domain 1"/>
    <property type="match status" value="1"/>
</dbReference>
<gene>
    <name evidence="3" type="ORF">DNTS_033383</name>
</gene>
<dbReference type="PROSITE" id="PS00107">
    <property type="entry name" value="PROTEIN_KINASE_ATP"/>
    <property type="match status" value="1"/>
</dbReference>
<accession>A0A553RFQ6</accession>
<dbReference type="InterPro" id="IPR011009">
    <property type="entry name" value="Kinase-like_dom_sf"/>
</dbReference>
<dbReference type="SUPFAM" id="SSF56112">
    <property type="entry name" value="Protein kinase-like (PK-like)"/>
    <property type="match status" value="1"/>
</dbReference>
<dbReference type="GO" id="GO:0005524">
    <property type="term" value="F:ATP binding"/>
    <property type="evidence" value="ECO:0007669"/>
    <property type="project" value="UniProtKB-UniRule"/>
</dbReference>
<sequence length="299" mass="32986">MEKGSKDVEAVPSLSKFPTAFPQDEETLNDVGAVPGPSKIPTDFGQDVEAVPGPSKIPTDFGQDVEAVPGPSKIPTDFGQDVETLEDVRAVPGPSKIITDFNLECLQSQETSSNNFRIPGPSVAMAGPSNQPRENDAAVPGPSMFPLVFDNDNNRNIWEWSLKKSLSSIFKTLHQKVTNLFVDREMAHYDRTTQDMWQFGYNIISPIGRGAFGIVYKASLVNDEDKEAAVKCIFKHGFERFIKVLDGAERHSLARFTASGEDLDGKKPATSEIGVYERIVKQHMQLPVREDHRMTSTSS</sequence>
<evidence type="ECO:0000313" key="4">
    <source>
        <dbReference type="Proteomes" id="UP000316079"/>
    </source>
</evidence>
<feature type="region of interest" description="Disordered" evidence="2">
    <location>
        <begin position="1"/>
        <end position="46"/>
    </location>
</feature>
<name>A0A553RFQ6_9TELE</name>
<dbReference type="AlphaFoldDB" id="A0A553RFQ6"/>
<organism evidence="3 4">
    <name type="scientific">Danionella cerebrum</name>
    <dbReference type="NCBI Taxonomy" id="2873325"/>
    <lineage>
        <taxon>Eukaryota</taxon>
        <taxon>Metazoa</taxon>
        <taxon>Chordata</taxon>
        <taxon>Craniata</taxon>
        <taxon>Vertebrata</taxon>
        <taxon>Euteleostomi</taxon>
        <taxon>Actinopterygii</taxon>
        <taxon>Neopterygii</taxon>
        <taxon>Teleostei</taxon>
        <taxon>Ostariophysi</taxon>
        <taxon>Cypriniformes</taxon>
        <taxon>Danionidae</taxon>
        <taxon>Danioninae</taxon>
        <taxon>Danionella</taxon>
    </lineage>
</organism>
<comment type="caution">
    <text evidence="3">The sequence shown here is derived from an EMBL/GenBank/DDBJ whole genome shotgun (WGS) entry which is preliminary data.</text>
</comment>
<evidence type="ECO:0000313" key="3">
    <source>
        <dbReference type="EMBL" id="TRZ01000.1"/>
    </source>
</evidence>
<feature type="binding site" evidence="1">
    <location>
        <position position="235"/>
    </location>
    <ligand>
        <name>ATP</name>
        <dbReference type="ChEBI" id="CHEBI:30616"/>
    </ligand>
</feature>